<evidence type="ECO:0000256" key="1">
    <source>
        <dbReference type="ARBA" id="ARBA00004651"/>
    </source>
</evidence>
<feature type="transmembrane region" description="Helical" evidence="7">
    <location>
        <begin position="133"/>
        <end position="151"/>
    </location>
</feature>
<feature type="transmembrane region" description="Helical" evidence="7">
    <location>
        <begin position="328"/>
        <end position="356"/>
    </location>
</feature>
<proteinExistence type="inferred from homology"/>
<dbReference type="PANTHER" id="PTHR23514:SF3">
    <property type="entry name" value="BYPASS OF STOP CODON PROTEIN 6"/>
    <property type="match status" value="1"/>
</dbReference>
<feature type="transmembrane region" description="Helical" evidence="7">
    <location>
        <begin position="362"/>
        <end position="381"/>
    </location>
</feature>
<organism evidence="9 10">
    <name type="scientific">Streptococcus ferus</name>
    <dbReference type="NCBI Taxonomy" id="1345"/>
    <lineage>
        <taxon>Bacteria</taxon>
        <taxon>Bacillati</taxon>
        <taxon>Bacillota</taxon>
        <taxon>Bacilli</taxon>
        <taxon>Lactobacillales</taxon>
        <taxon>Streptococcaceae</taxon>
        <taxon>Streptococcus</taxon>
    </lineage>
</organism>
<feature type="transmembrane region" description="Helical" evidence="7">
    <location>
        <begin position="296"/>
        <end position="316"/>
    </location>
</feature>
<accession>A0A2X3W5X5</accession>
<evidence type="ECO:0000313" key="9">
    <source>
        <dbReference type="EMBL" id="SQF39143.1"/>
    </source>
</evidence>
<comment type="similarity">
    <text evidence="2">Belongs to the major facilitator superfamily.</text>
</comment>
<evidence type="ECO:0000256" key="5">
    <source>
        <dbReference type="ARBA" id="ARBA00022989"/>
    </source>
</evidence>
<keyword evidence="4 7" id="KW-0812">Transmembrane</keyword>
<evidence type="ECO:0000259" key="8">
    <source>
        <dbReference type="PROSITE" id="PS50850"/>
    </source>
</evidence>
<dbReference type="Gene3D" id="1.20.1250.20">
    <property type="entry name" value="MFS general substrate transporter like domains"/>
    <property type="match status" value="2"/>
</dbReference>
<dbReference type="Proteomes" id="UP000249495">
    <property type="component" value="Chromosome 1"/>
</dbReference>
<comment type="subcellular location">
    <subcellularLocation>
        <location evidence="1">Cell membrane</location>
        <topology evidence="1">Multi-pass membrane protein</topology>
    </subcellularLocation>
</comment>
<evidence type="ECO:0000256" key="4">
    <source>
        <dbReference type="ARBA" id="ARBA00022692"/>
    </source>
</evidence>
<evidence type="ECO:0000256" key="7">
    <source>
        <dbReference type="SAM" id="Phobius"/>
    </source>
</evidence>
<feature type="domain" description="Major facilitator superfamily (MFS) profile" evidence="8">
    <location>
        <begin position="1"/>
        <end position="386"/>
    </location>
</feature>
<evidence type="ECO:0000256" key="3">
    <source>
        <dbReference type="ARBA" id="ARBA00022448"/>
    </source>
</evidence>
<dbReference type="EMBL" id="LS483343">
    <property type="protein sequence ID" value="SQF39143.1"/>
    <property type="molecule type" value="Genomic_DNA"/>
</dbReference>
<feature type="transmembrane region" description="Helical" evidence="7">
    <location>
        <begin position="157"/>
        <end position="179"/>
    </location>
</feature>
<dbReference type="Pfam" id="PF07690">
    <property type="entry name" value="MFS_1"/>
    <property type="match status" value="1"/>
</dbReference>
<keyword evidence="6 7" id="KW-0472">Membrane</keyword>
<protein>
    <submittedName>
        <fullName evidence="9">Major Facilitator Superfamily protein</fullName>
    </submittedName>
</protein>
<feature type="transmembrane region" description="Helical" evidence="7">
    <location>
        <begin position="46"/>
        <end position="66"/>
    </location>
</feature>
<dbReference type="SUPFAM" id="SSF103473">
    <property type="entry name" value="MFS general substrate transporter"/>
    <property type="match status" value="1"/>
</dbReference>
<feature type="transmembrane region" description="Helical" evidence="7">
    <location>
        <begin position="205"/>
        <end position="225"/>
    </location>
</feature>
<feature type="transmembrane region" description="Helical" evidence="7">
    <location>
        <begin position="245"/>
        <end position="265"/>
    </location>
</feature>
<dbReference type="PANTHER" id="PTHR23514">
    <property type="entry name" value="BYPASS OF STOP CODON PROTEIN 6"/>
    <property type="match status" value="1"/>
</dbReference>
<dbReference type="GO" id="GO:0022857">
    <property type="term" value="F:transmembrane transporter activity"/>
    <property type="evidence" value="ECO:0007669"/>
    <property type="project" value="InterPro"/>
</dbReference>
<reference evidence="9 10" key="1">
    <citation type="submission" date="2018-06" db="EMBL/GenBank/DDBJ databases">
        <authorList>
            <consortium name="Pathogen Informatics"/>
            <person name="Doyle S."/>
        </authorList>
    </citation>
    <scope>NUCLEOTIDE SEQUENCE [LARGE SCALE GENOMIC DNA]</scope>
    <source>
        <strain evidence="9 10">NCTC12278</strain>
    </source>
</reference>
<evidence type="ECO:0000313" key="10">
    <source>
        <dbReference type="Proteomes" id="UP000249495"/>
    </source>
</evidence>
<dbReference type="RefSeq" id="WP_018030858.1">
    <property type="nucleotide sequence ID" value="NZ_LS483343.1"/>
</dbReference>
<evidence type="ECO:0000256" key="2">
    <source>
        <dbReference type="ARBA" id="ARBA00008335"/>
    </source>
</evidence>
<keyword evidence="3" id="KW-0813">Transport</keyword>
<feature type="transmembrane region" description="Helical" evidence="7">
    <location>
        <begin position="73"/>
        <end position="92"/>
    </location>
</feature>
<dbReference type="InterPro" id="IPR036259">
    <property type="entry name" value="MFS_trans_sf"/>
</dbReference>
<keyword evidence="5 7" id="KW-1133">Transmembrane helix</keyword>
<evidence type="ECO:0000256" key="6">
    <source>
        <dbReference type="ARBA" id="ARBA00023136"/>
    </source>
</evidence>
<keyword evidence="10" id="KW-1185">Reference proteome</keyword>
<sequence length="387" mass="42242">MKKLLEKVSLLSLSLMLVSTFSVSPALPKMLTHYEAKGYRVGQVELLFSLSSFAILGILLATPLMNRWLSERLTIILGLVLLAVGGMTPFFFQAYPVVFVSRIILGAGVGLINARAISIIGEHFSGRERVQMLGYRGSAEVLGSAVCTFLVGRLLKISWSASFLIYGLGFVILFLYLAFVAKPEDSQVQLPKTEPKTSRLSSGQVLYITGLALYAGFVILVNTAITLRLPLVMERLQLGTDSQSSLILSLMMLMGILAGALFAFLLDWLKDYLMALVVLALSAGLFILWFANSLWWLALGALMTGFVYSLGVTLVFHRISETIPLKQLNAATTVVLLGCNLGGGFASLVLQFFGLFSSSVNISFILFALVSLFLGLSLLLYQRLTHQ</sequence>
<feature type="transmembrane region" description="Helical" evidence="7">
    <location>
        <begin position="272"/>
        <end position="290"/>
    </location>
</feature>
<dbReference type="InterPro" id="IPR051788">
    <property type="entry name" value="MFS_Transporter"/>
</dbReference>
<dbReference type="InterPro" id="IPR011701">
    <property type="entry name" value="MFS"/>
</dbReference>
<gene>
    <name evidence="9" type="ORF">NCTC12278_00186</name>
</gene>
<dbReference type="PROSITE" id="PS50850">
    <property type="entry name" value="MFS"/>
    <property type="match status" value="1"/>
</dbReference>
<dbReference type="STRING" id="1123303.GCA_000372425_01534"/>
<dbReference type="KEGG" id="sfer:NCTC12278_00186"/>
<dbReference type="InterPro" id="IPR020846">
    <property type="entry name" value="MFS_dom"/>
</dbReference>
<name>A0A2X3W5X5_9STRE</name>
<dbReference type="OrthoDB" id="1650550at2"/>
<dbReference type="AlphaFoldDB" id="A0A2X3W5X5"/>
<dbReference type="GO" id="GO:0005886">
    <property type="term" value="C:plasma membrane"/>
    <property type="evidence" value="ECO:0007669"/>
    <property type="project" value="UniProtKB-SubCell"/>
</dbReference>
<feature type="transmembrane region" description="Helical" evidence="7">
    <location>
        <begin position="98"/>
        <end position="121"/>
    </location>
</feature>